<evidence type="ECO:0000256" key="9">
    <source>
        <dbReference type="PIRSR" id="PIRSR000097-3"/>
    </source>
</evidence>
<evidence type="ECO:0000256" key="3">
    <source>
        <dbReference type="ARBA" id="ARBA00051098"/>
    </source>
</evidence>
<accession>A0A1V2LU17</accession>
<sequence length="280" mass="31973">MTIGKPITLNNGTKIPFMGLGTWEISNADVVVREALNVGYRCIDTAVLYGNEKLCGDGIIKWLESDPNNKREDVYYITKLWNHQNGYEKAKRAIRECFEKVKGLGYIDLLLIHSPTEGPRMRLETWKAMQEAVDEGIVKSIGVSNYGIKHLQELLSWEGTYIKPVANEIEVSPWCMRQELCDFTKKHDIVVIAYAPLSHSYRLQDKDAVEIAKKKNVTVAQVLIRWSLQKGYIPIPKTKTLARLPVNLDVLSFELSTDEMKQLDHPLEHDPSDWEVTMCP</sequence>
<keyword evidence="1" id="KW-0560">Oxidoreductase</keyword>
<dbReference type="Pfam" id="PF00248">
    <property type="entry name" value="Aldo_ket_red"/>
    <property type="match status" value="1"/>
</dbReference>
<dbReference type="InterPro" id="IPR023210">
    <property type="entry name" value="NADP_OxRdtase_dom"/>
</dbReference>
<dbReference type="EC" id="1.1.1.358" evidence="4"/>
<evidence type="ECO:0000259" key="10">
    <source>
        <dbReference type="Pfam" id="PF00248"/>
    </source>
</evidence>
<organism evidence="11 13">
    <name type="scientific">Pichia kudriavzevii</name>
    <name type="common">Yeast</name>
    <name type="synonym">Issatchenkia orientalis</name>
    <dbReference type="NCBI Taxonomy" id="4909"/>
    <lineage>
        <taxon>Eukaryota</taxon>
        <taxon>Fungi</taxon>
        <taxon>Dikarya</taxon>
        <taxon>Ascomycota</taxon>
        <taxon>Saccharomycotina</taxon>
        <taxon>Pichiomycetes</taxon>
        <taxon>Pichiales</taxon>
        <taxon>Pichiaceae</taxon>
        <taxon>Pichia</taxon>
    </lineage>
</organism>
<reference evidence="12 14" key="3">
    <citation type="submission" date="2017-05" db="EMBL/GenBank/DDBJ databases">
        <title>The Genome Sequence of Candida krusei Ckrusei653.</title>
        <authorList>
            <person name="Cuomo C."/>
            <person name="Forche A."/>
            <person name="Young S."/>
            <person name="Abouelleil A."/>
            <person name="Cao P."/>
            <person name="Chapman S."/>
            <person name="Cusick C."/>
            <person name="Shea T."/>
            <person name="Nusbaum C."/>
            <person name="Birren B."/>
        </authorList>
    </citation>
    <scope>NUCLEOTIDE SEQUENCE [LARGE SCALE GENOMIC DNA]</scope>
    <source>
        <strain evidence="12 14">Ckrusei653</strain>
    </source>
</reference>
<proteinExistence type="predicted"/>
<dbReference type="InterPro" id="IPR018170">
    <property type="entry name" value="Aldo/ket_reductase_CS"/>
</dbReference>
<feature type="binding site" evidence="8">
    <location>
        <position position="113"/>
    </location>
    <ligand>
        <name>substrate</name>
    </ligand>
</feature>
<comment type="catalytic activity">
    <reaction evidence="3">
        <text>isatin + NADPH + H(+) = 3-hydroxyindolin-2-one + NADP(+)</text>
        <dbReference type="Rhea" id="RHEA:68608"/>
        <dbReference type="ChEBI" id="CHEBI:15378"/>
        <dbReference type="ChEBI" id="CHEBI:27539"/>
        <dbReference type="ChEBI" id="CHEBI:28536"/>
        <dbReference type="ChEBI" id="CHEBI:57783"/>
        <dbReference type="ChEBI" id="CHEBI:58349"/>
    </reaction>
</comment>
<dbReference type="InterPro" id="IPR020471">
    <property type="entry name" value="AKR"/>
</dbReference>
<dbReference type="EMBL" id="NHMM01000006">
    <property type="protein sequence ID" value="OUT20860.1"/>
    <property type="molecule type" value="Genomic_DNA"/>
</dbReference>
<dbReference type="AlphaFoldDB" id="A0A1V2LU17"/>
<dbReference type="EMBL" id="MQVM01000002">
    <property type="protein sequence ID" value="ONH77325.1"/>
    <property type="molecule type" value="Genomic_DNA"/>
</dbReference>
<feature type="site" description="Lowers pKa of active site Tyr" evidence="9">
    <location>
        <position position="79"/>
    </location>
</feature>
<dbReference type="SUPFAM" id="SSF51430">
    <property type="entry name" value="NAD(P)-linked oxidoreductase"/>
    <property type="match status" value="1"/>
</dbReference>
<comment type="caution">
    <text evidence="11">The sequence shown here is derived from an EMBL/GenBank/DDBJ whole genome shotgun (WGS) entry which is preliminary data.</text>
</comment>
<reference evidence="11" key="2">
    <citation type="submission" date="2017-01" db="EMBL/GenBank/DDBJ databases">
        <authorList>
            <person name="Mah S.A."/>
            <person name="Swanson W.J."/>
            <person name="Moy G.W."/>
            <person name="Vacquier V.D."/>
        </authorList>
    </citation>
    <scope>NUCLEOTIDE SEQUENCE [LARGE SCALE GENOMIC DNA]</scope>
    <source>
        <strain evidence="11">129</strain>
    </source>
</reference>
<evidence type="ECO:0000313" key="11">
    <source>
        <dbReference type="EMBL" id="ONH77325.1"/>
    </source>
</evidence>
<dbReference type="GO" id="GO:0042180">
    <property type="term" value="P:ketone metabolic process"/>
    <property type="evidence" value="ECO:0007669"/>
    <property type="project" value="UniProtKB-ARBA"/>
</dbReference>
<dbReference type="Proteomes" id="UP000195871">
    <property type="component" value="Unassembled WGS sequence"/>
</dbReference>
<dbReference type="Gene3D" id="3.20.20.100">
    <property type="entry name" value="NADP-dependent oxidoreductase domain"/>
    <property type="match status" value="1"/>
</dbReference>
<feature type="domain" description="NADP-dependent oxidoreductase" evidence="10">
    <location>
        <begin position="18"/>
        <end position="265"/>
    </location>
</feature>
<dbReference type="PROSITE" id="PS00062">
    <property type="entry name" value="ALDOKETO_REDUCTASE_2"/>
    <property type="match status" value="1"/>
</dbReference>
<dbReference type="PRINTS" id="PR00069">
    <property type="entry name" value="ALDKETRDTASE"/>
</dbReference>
<dbReference type="PANTHER" id="PTHR43827:SF13">
    <property type="entry name" value="ALDO_KETO REDUCTASE FAMILY PROTEIN"/>
    <property type="match status" value="1"/>
</dbReference>
<dbReference type="Proteomes" id="UP000189274">
    <property type="component" value="Unassembled WGS sequence"/>
</dbReference>
<protein>
    <recommendedName>
        <fullName evidence="5">2-dehydropantolactone reductase</fullName>
        <ecNumber evidence="4">1.1.1.358</ecNumber>
    </recommendedName>
    <alternativeName>
        <fullName evidence="5">2-dehydropantolactone reductase</fullName>
    </alternativeName>
    <alternativeName>
        <fullName evidence="6">Ketopantoyl-lactone reductase</fullName>
    </alternativeName>
</protein>
<evidence type="ECO:0000313" key="12">
    <source>
        <dbReference type="EMBL" id="OUT20860.1"/>
    </source>
</evidence>
<dbReference type="VEuPathDB" id="FungiDB:C5L36_0B09800"/>
<evidence type="ECO:0000256" key="1">
    <source>
        <dbReference type="ARBA" id="ARBA00023002"/>
    </source>
</evidence>
<gene>
    <name evidence="11" type="ORF">BOH78_0474</name>
    <name evidence="12" type="ORF">CAS74_003856</name>
</gene>
<feature type="active site" description="Proton donor" evidence="7">
    <location>
        <position position="49"/>
    </location>
</feature>
<evidence type="ECO:0000313" key="14">
    <source>
        <dbReference type="Proteomes" id="UP000195871"/>
    </source>
</evidence>
<comment type="catalytic activity">
    <reaction evidence="2">
        <text>(R)-pantolactone + NADP(+) = 2-dehydropantolactone + NADPH + H(+)</text>
        <dbReference type="Rhea" id="RHEA:18981"/>
        <dbReference type="ChEBI" id="CHEBI:15378"/>
        <dbReference type="ChEBI" id="CHEBI:16719"/>
        <dbReference type="ChEBI" id="CHEBI:18395"/>
        <dbReference type="ChEBI" id="CHEBI:57783"/>
        <dbReference type="ChEBI" id="CHEBI:58349"/>
        <dbReference type="EC" id="1.1.1.358"/>
    </reaction>
</comment>
<reference evidence="13" key="1">
    <citation type="journal article" date="2017" name="Genome Announc.">
        <title>Genome sequences of Cyberlindnera fabianii 65, Pichia kudriavzevii 129, and Saccharomyces cerevisiae 131 isolated from fermented masau fruits in Zimbabwe.</title>
        <authorList>
            <person name="van Rijswijck I.M.H."/>
            <person name="Derks M.F.L."/>
            <person name="Abee T."/>
            <person name="de Ridder D."/>
            <person name="Smid E.J."/>
        </authorList>
    </citation>
    <scope>NUCLEOTIDE SEQUENCE [LARGE SCALE GENOMIC DNA]</scope>
    <source>
        <strain evidence="13">129</strain>
    </source>
</reference>
<dbReference type="PIRSF" id="PIRSF000097">
    <property type="entry name" value="AKR"/>
    <property type="match status" value="1"/>
</dbReference>
<evidence type="ECO:0000256" key="2">
    <source>
        <dbReference type="ARBA" id="ARBA00050878"/>
    </source>
</evidence>
<evidence type="ECO:0000256" key="4">
    <source>
        <dbReference type="ARBA" id="ARBA00066965"/>
    </source>
</evidence>
<evidence type="ECO:0000313" key="13">
    <source>
        <dbReference type="Proteomes" id="UP000189274"/>
    </source>
</evidence>
<name>A0A1V2LU17_PICKU</name>
<dbReference type="PANTHER" id="PTHR43827">
    <property type="entry name" value="2,5-DIKETO-D-GLUCONIC ACID REDUCTASE"/>
    <property type="match status" value="1"/>
</dbReference>
<dbReference type="InterPro" id="IPR036812">
    <property type="entry name" value="NAD(P)_OxRdtase_dom_sf"/>
</dbReference>
<evidence type="ECO:0000256" key="6">
    <source>
        <dbReference type="ARBA" id="ARBA00081322"/>
    </source>
</evidence>
<evidence type="ECO:0000256" key="8">
    <source>
        <dbReference type="PIRSR" id="PIRSR000097-2"/>
    </source>
</evidence>
<dbReference type="FunFam" id="3.20.20.100:FF:000002">
    <property type="entry name" value="2,5-diketo-D-gluconic acid reductase A"/>
    <property type="match status" value="1"/>
</dbReference>
<dbReference type="GO" id="GO:0047011">
    <property type="term" value="F:2-dehydropantolactone reductase (A-specific) activity"/>
    <property type="evidence" value="ECO:0007669"/>
    <property type="project" value="UniProtKB-ARBA"/>
</dbReference>
<dbReference type="CDD" id="cd19071">
    <property type="entry name" value="AKR_AKR1-5-like"/>
    <property type="match status" value="1"/>
</dbReference>
<evidence type="ECO:0000256" key="5">
    <source>
        <dbReference type="ARBA" id="ARBA00079693"/>
    </source>
</evidence>
<evidence type="ECO:0000256" key="7">
    <source>
        <dbReference type="PIRSR" id="PIRSR000097-1"/>
    </source>
</evidence>